<evidence type="ECO:0000256" key="1">
    <source>
        <dbReference type="SAM" id="Phobius"/>
    </source>
</evidence>
<accession>A0A1M6M700</accession>
<feature type="transmembrane region" description="Helical" evidence="1">
    <location>
        <begin position="237"/>
        <end position="257"/>
    </location>
</feature>
<proteinExistence type="predicted"/>
<keyword evidence="1" id="KW-0472">Membrane</keyword>
<dbReference type="STRING" id="156994.SAMN04488028_1011253"/>
<dbReference type="AlphaFoldDB" id="A0A1M6M700"/>
<name>A0A1M6M700_REIAG</name>
<dbReference type="PANTHER" id="PTHR19353">
    <property type="entry name" value="FATTY ACID DESATURASE 2"/>
    <property type="match status" value="1"/>
</dbReference>
<reference evidence="4" key="1">
    <citation type="submission" date="2016-11" db="EMBL/GenBank/DDBJ databases">
        <authorList>
            <person name="Varghese N."/>
            <person name="Submissions S."/>
        </authorList>
    </citation>
    <scope>NUCLEOTIDE SEQUENCE [LARGE SCALE GENOMIC DNA]</scope>
    <source>
        <strain evidence="4">DSM 26134</strain>
    </source>
</reference>
<organism evidence="3 4">
    <name type="scientific">Reichenbachiella agariperforans</name>
    <dbReference type="NCBI Taxonomy" id="156994"/>
    <lineage>
        <taxon>Bacteria</taxon>
        <taxon>Pseudomonadati</taxon>
        <taxon>Bacteroidota</taxon>
        <taxon>Cytophagia</taxon>
        <taxon>Cytophagales</taxon>
        <taxon>Reichenbachiellaceae</taxon>
        <taxon>Reichenbachiella</taxon>
    </lineage>
</organism>
<dbReference type="InterPro" id="IPR012171">
    <property type="entry name" value="Fatty_acid_desaturase"/>
</dbReference>
<feature type="transmembrane region" description="Helical" evidence="1">
    <location>
        <begin position="71"/>
        <end position="93"/>
    </location>
</feature>
<keyword evidence="4" id="KW-1185">Reference proteome</keyword>
<evidence type="ECO:0000259" key="2">
    <source>
        <dbReference type="Pfam" id="PF00487"/>
    </source>
</evidence>
<gene>
    <name evidence="3" type="ORF">SAMN04488028_1011253</name>
</gene>
<dbReference type="GO" id="GO:0008610">
    <property type="term" value="P:lipid biosynthetic process"/>
    <property type="evidence" value="ECO:0007669"/>
    <property type="project" value="UniProtKB-ARBA"/>
</dbReference>
<dbReference type="PIRSF" id="PIRSF015921">
    <property type="entry name" value="FA_sphinglp_des"/>
    <property type="match status" value="1"/>
</dbReference>
<dbReference type="InterPro" id="IPR005804">
    <property type="entry name" value="FA_desaturase_dom"/>
</dbReference>
<evidence type="ECO:0000313" key="3">
    <source>
        <dbReference type="EMBL" id="SHJ79177.1"/>
    </source>
</evidence>
<dbReference type="GO" id="GO:0016717">
    <property type="term" value="F:oxidoreductase activity, acting on paired donors, with oxidation of a pair of donors resulting in the reduction of molecular oxygen to two molecules of water"/>
    <property type="evidence" value="ECO:0007669"/>
    <property type="project" value="TreeGrafter"/>
</dbReference>
<sequence>MCQNHMINYKFKSKEENDFWSVLRKRVNTYFKENNLEKDANRHMVIKSIALFSLYLTPFFILIFAGITNLYILMSLWVIMGLGKAFIGTAVMHDSIHGAYSKNKSYNSIVAFSAALVGVDRLIWKIQHNVIHHTYTNIEDTDEDILPRFFFRFSEHQPKRWFHRFQHIYAPIFYCVPLLEWITTKDFVKAFEYRQMGLIKKGAEFRKEFAGIFFRKLMYYVVFLVLPVLMIDIPVGTTIVMIIVSHAVTGIMLALIFQTAHVVPNASFVKAESENLDTCWASHQILTTSNYGMKNKILTWFVGGLNFQIEHHLFPDVCHVHYPAIAKIVQQTTSEYDLPYYSFPSFRSAVAGHFGMLRDLGK</sequence>
<keyword evidence="1" id="KW-0812">Transmembrane</keyword>
<dbReference type="CDD" id="cd03506">
    <property type="entry name" value="Delta6-FADS-like"/>
    <property type="match status" value="1"/>
</dbReference>
<protein>
    <submittedName>
        <fullName evidence="3">Linoleoyl-CoA desaturase</fullName>
    </submittedName>
</protein>
<dbReference type="GO" id="GO:0016020">
    <property type="term" value="C:membrane"/>
    <property type="evidence" value="ECO:0007669"/>
    <property type="project" value="TreeGrafter"/>
</dbReference>
<feature type="transmembrane region" description="Helical" evidence="1">
    <location>
        <begin position="209"/>
        <end position="231"/>
    </location>
</feature>
<keyword evidence="1" id="KW-1133">Transmembrane helix</keyword>
<feature type="domain" description="Fatty acid desaturase" evidence="2">
    <location>
        <begin position="76"/>
        <end position="343"/>
    </location>
</feature>
<dbReference type="EMBL" id="FRAA01000001">
    <property type="protein sequence ID" value="SHJ79177.1"/>
    <property type="molecule type" value="Genomic_DNA"/>
</dbReference>
<evidence type="ECO:0000313" key="4">
    <source>
        <dbReference type="Proteomes" id="UP000184474"/>
    </source>
</evidence>
<feature type="transmembrane region" description="Helical" evidence="1">
    <location>
        <begin position="44"/>
        <end position="65"/>
    </location>
</feature>
<dbReference type="Proteomes" id="UP000184474">
    <property type="component" value="Unassembled WGS sequence"/>
</dbReference>
<dbReference type="PANTHER" id="PTHR19353:SF19">
    <property type="entry name" value="DELTA(5) FATTY ACID DESATURASE C-RELATED"/>
    <property type="match status" value="1"/>
</dbReference>
<dbReference type="Pfam" id="PF00487">
    <property type="entry name" value="FA_desaturase"/>
    <property type="match status" value="1"/>
</dbReference>